<keyword evidence="3" id="KW-1185">Reference proteome</keyword>
<dbReference type="RefSeq" id="WP_170038205.1">
    <property type="nucleotide sequence ID" value="NZ_JABDTL010000002.1"/>
</dbReference>
<comment type="caution">
    <text evidence="2">The sequence shown here is derived from an EMBL/GenBank/DDBJ whole genome shotgun (WGS) entry which is preliminary data.</text>
</comment>
<evidence type="ECO:0000256" key="1">
    <source>
        <dbReference type="SAM" id="SignalP"/>
    </source>
</evidence>
<proteinExistence type="predicted"/>
<dbReference type="SUPFAM" id="SSF50494">
    <property type="entry name" value="Trypsin-like serine proteases"/>
    <property type="match status" value="1"/>
</dbReference>
<protein>
    <submittedName>
        <fullName evidence="2">Uncharacterized protein</fullName>
    </submittedName>
</protein>
<organism evidence="2 3">
    <name type="scientific">Longimicrobium terrae</name>
    <dbReference type="NCBI Taxonomy" id="1639882"/>
    <lineage>
        <taxon>Bacteria</taxon>
        <taxon>Pseudomonadati</taxon>
        <taxon>Gemmatimonadota</taxon>
        <taxon>Longimicrobiia</taxon>
        <taxon>Longimicrobiales</taxon>
        <taxon>Longimicrobiaceae</taxon>
        <taxon>Longimicrobium</taxon>
    </lineage>
</organism>
<feature type="signal peptide" evidence="1">
    <location>
        <begin position="1"/>
        <end position="21"/>
    </location>
</feature>
<evidence type="ECO:0000313" key="3">
    <source>
        <dbReference type="Proteomes" id="UP000582837"/>
    </source>
</evidence>
<sequence length="306" mass="33219">MNYKPYLYATCALMISSSAHAQIIQLRGRQQIGQGFTRPRASGECYIVAPLHVVSDSTSVITFTAEDQVTGEATIAYSDPRADLAVLQTSTSGKVNCQAWSIPADLSARLNDASVNAVLRTRVEDDVISIPVWIRRVQARQVTIEPRLSSDQLSTGMSGGQLLVNGVFAGILLSTEDYDPQAKPGQGIVLRSDALDRILSGFFAIRPTEMGFRPPPPLGVPSNEPDLWLRLNESVVLGDQGSAFGITNDDGDQLSVNRGGGSPWGMEPGTRYDFPDSRGECYIIYLRAEGTGTRKRHAFAIRCTPK</sequence>
<name>A0A841H350_9BACT</name>
<dbReference type="InterPro" id="IPR009003">
    <property type="entry name" value="Peptidase_S1_PA"/>
</dbReference>
<dbReference type="AlphaFoldDB" id="A0A841H350"/>
<dbReference type="Proteomes" id="UP000582837">
    <property type="component" value="Unassembled WGS sequence"/>
</dbReference>
<evidence type="ECO:0000313" key="2">
    <source>
        <dbReference type="EMBL" id="MBB6072521.1"/>
    </source>
</evidence>
<gene>
    <name evidence="2" type="ORF">HNQ61_004183</name>
</gene>
<accession>A0A841H350</accession>
<dbReference type="Gene3D" id="2.40.10.10">
    <property type="entry name" value="Trypsin-like serine proteases"/>
    <property type="match status" value="2"/>
</dbReference>
<dbReference type="EMBL" id="JACHIA010000015">
    <property type="protein sequence ID" value="MBB6072521.1"/>
    <property type="molecule type" value="Genomic_DNA"/>
</dbReference>
<dbReference type="InterPro" id="IPR043504">
    <property type="entry name" value="Peptidase_S1_PA_chymotrypsin"/>
</dbReference>
<reference evidence="2 3" key="1">
    <citation type="submission" date="2020-08" db="EMBL/GenBank/DDBJ databases">
        <title>Genomic Encyclopedia of Type Strains, Phase IV (KMG-IV): sequencing the most valuable type-strain genomes for metagenomic binning, comparative biology and taxonomic classification.</title>
        <authorList>
            <person name="Goeker M."/>
        </authorList>
    </citation>
    <scope>NUCLEOTIDE SEQUENCE [LARGE SCALE GENOMIC DNA]</scope>
    <source>
        <strain evidence="2 3">DSM 29007</strain>
    </source>
</reference>
<keyword evidence="1" id="KW-0732">Signal</keyword>
<feature type="chain" id="PRO_5032808589" evidence="1">
    <location>
        <begin position="22"/>
        <end position="306"/>
    </location>
</feature>